<evidence type="ECO:0000256" key="1">
    <source>
        <dbReference type="SAM" id="Coils"/>
    </source>
</evidence>
<dbReference type="EMBL" id="JAGGNH010000007">
    <property type="protein sequence ID" value="KAJ0968311.1"/>
    <property type="molecule type" value="Genomic_DNA"/>
</dbReference>
<sequence>MATTTNPSSDEPKNTTLILTPDIASEAAATAQKWLEDAAGQALVLKQDLLVAVRSAGCRLLAASSSGVQQTKETVEWIKMEYATREDEMVAKIKEGIAIAAAHPNLSSGIAVGVGLVAFKAPRRFLIHNTRRLFVSEEFLLSQAEAKVNQLRQSVNSVKNDIKKFEERASKAQNEMERGAETGSKIQRELRYINKIEREALGLKEFISELPGRQVSEYQSQVSGLISKVKQDRNVLGRVISKIANYGISAESVMYFDGNKKEA</sequence>
<dbReference type="PANTHER" id="PTHR34554">
    <property type="entry name" value="RGS1-HXK1-INTERACTING PROTEIN 1"/>
    <property type="match status" value="1"/>
</dbReference>
<proteinExistence type="predicted"/>
<dbReference type="InterPro" id="IPR053284">
    <property type="entry name" value="RGS1-HXK1_interactor"/>
</dbReference>
<feature type="coiled-coil region" evidence="1">
    <location>
        <begin position="141"/>
        <end position="182"/>
    </location>
</feature>
<evidence type="ECO:0000313" key="3">
    <source>
        <dbReference type="Proteomes" id="UP001085076"/>
    </source>
</evidence>
<name>A0A9D5H9C8_9LILI</name>
<gene>
    <name evidence="2" type="ORF">J5N97_025228</name>
</gene>
<reference evidence="2" key="1">
    <citation type="submission" date="2021-03" db="EMBL/GenBank/DDBJ databases">
        <authorList>
            <person name="Li Z."/>
            <person name="Yang C."/>
        </authorList>
    </citation>
    <scope>NUCLEOTIDE SEQUENCE</scope>
    <source>
        <strain evidence="2">Dzin_1.0</strain>
        <tissue evidence="2">Leaf</tissue>
    </source>
</reference>
<organism evidence="2 3">
    <name type="scientific">Dioscorea zingiberensis</name>
    <dbReference type="NCBI Taxonomy" id="325984"/>
    <lineage>
        <taxon>Eukaryota</taxon>
        <taxon>Viridiplantae</taxon>
        <taxon>Streptophyta</taxon>
        <taxon>Embryophyta</taxon>
        <taxon>Tracheophyta</taxon>
        <taxon>Spermatophyta</taxon>
        <taxon>Magnoliopsida</taxon>
        <taxon>Liliopsida</taxon>
        <taxon>Dioscoreales</taxon>
        <taxon>Dioscoreaceae</taxon>
        <taxon>Dioscorea</taxon>
    </lineage>
</organism>
<protein>
    <submittedName>
        <fullName evidence="2">Uncharacterized protein</fullName>
    </submittedName>
</protein>
<comment type="caution">
    <text evidence="2">The sequence shown here is derived from an EMBL/GenBank/DDBJ whole genome shotgun (WGS) entry which is preliminary data.</text>
</comment>
<dbReference type="Proteomes" id="UP001085076">
    <property type="component" value="Miscellaneous, Linkage group lg07"/>
</dbReference>
<evidence type="ECO:0000313" key="2">
    <source>
        <dbReference type="EMBL" id="KAJ0968311.1"/>
    </source>
</evidence>
<keyword evidence="1" id="KW-0175">Coiled coil</keyword>
<dbReference type="AlphaFoldDB" id="A0A9D5H9C8"/>
<accession>A0A9D5H9C8</accession>
<reference evidence="2" key="2">
    <citation type="journal article" date="2022" name="Hortic Res">
        <title>The genome of Dioscorea zingiberensis sheds light on the biosynthesis, origin and evolution of the medicinally important diosgenin saponins.</title>
        <authorList>
            <person name="Li Y."/>
            <person name="Tan C."/>
            <person name="Li Z."/>
            <person name="Guo J."/>
            <person name="Li S."/>
            <person name="Chen X."/>
            <person name="Wang C."/>
            <person name="Dai X."/>
            <person name="Yang H."/>
            <person name="Song W."/>
            <person name="Hou L."/>
            <person name="Xu J."/>
            <person name="Tong Z."/>
            <person name="Xu A."/>
            <person name="Yuan X."/>
            <person name="Wang W."/>
            <person name="Yang Q."/>
            <person name="Chen L."/>
            <person name="Sun Z."/>
            <person name="Wang K."/>
            <person name="Pan B."/>
            <person name="Chen J."/>
            <person name="Bao Y."/>
            <person name="Liu F."/>
            <person name="Qi X."/>
            <person name="Gang D.R."/>
            <person name="Wen J."/>
            <person name="Li J."/>
        </authorList>
    </citation>
    <scope>NUCLEOTIDE SEQUENCE</scope>
    <source>
        <strain evidence="2">Dzin_1.0</strain>
    </source>
</reference>
<dbReference type="OrthoDB" id="1907298at2759"/>
<keyword evidence="3" id="KW-1185">Reference proteome</keyword>
<dbReference type="PANTHER" id="PTHR34554:SF1">
    <property type="entry name" value="ALANINE-TRNA LIGASE"/>
    <property type="match status" value="1"/>
</dbReference>